<dbReference type="RefSeq" id="XP_064711427.1">
    <property type="nucleotide sequence ID" value="XM_064848803.1"/>
</dbReference>
<sequence>MSSKLIVVIGATGTQGGSVVETFRNDPSWTVRAVTRSTSSEKARALRAQGVSTVAADLGDPSSLDAAFEGASVIFSVTNFWGIHFDPEHQAKAKTGQRLIDLSYEVEVQQGKNVFDAAAKVKTLDRLIFSGLSHAAKWSKGKYKHVLHYDSKAVAAEYGQETYPELWNKTSVIQIGFYLENFLKSPVQFNRRDKDGVVKFLGFLGGETLLPLIATSKDTGPLTKALVEAESGKNLIAYRGLITYDEFIGLWSRTLDIPAERDTQPDISDLPPFLPIEELLEGFGYMADFGYEAWEDTTVVHPKNLGVPIELGSVEDWIKQQDWSFLK</sequence>
<dbReference type="InterPro" id="IPR008030">
    <property type="entry name" value="NmrA-like"/>
</dbReference>
<evidence type="ECO:0000313" key="5">
    <source>
        <dbReference type="Proteomes" id="UP001358417"/>
    </source>
</evidence>
<dbReference type="InterPro" id="IPR051164">
    <property type="entry name" value="NmrA-like_oxidored"/>
</dbReference>
<reference evidence="4 5" key="1">
    <citation type="submission" date="2023-08" db="EMBL/GenBank/DDBJ databases">
        <title>Black Yeasts Isolated from many extreme environments.</title>
        <authorList>
            <person name="Coleine C."/>
            <person name="Stajich J.E."/>
            <person name="Selbmann L."/>
        </authorList>
    </citation>
    <scope>NUCLEOTIDE SEQUENCE [LARGE SCALE GENOMIC DNA]</scope>
    <source>
        <strain evidence="4 5">CCFEE 5792</strain>
    </source>
</reference>
<dbReference type="Gene3D" id="3.90.25.10">
    <property type="entry name" value="UDP-galactose 4-epimerase, domain 1"/>
    <property type="match status" value="1"/>
</dbReference>
<evidence type="ECO:0000313" key="4">
    <source>
        <dbReference type="EMBL" id="KAK5063155.1"/>
    </source>
</evidence>
<dbReference type="Proteomes" id="UP001358417">
    <property type="component" value="Unassembled WGS sequence"/>
</dbReference>
<dbReference type="SUPFAM" id="SSF51735">
    <property type="entry name" value="NAD(P)-binding Rossmann-fold domains"/>
    <property type="match status" value="1"/>
</dbReference>
<gene>
    <name evidence="4" type="ORF">LTR84_005231</name>
</gene>
<dbReference type="PANTHER" id="PTHR42748">
    <property type="entry name" value="NITROGEN METABOLITE REPRESSION PROTEIN NMRA FAMILY MEMBER"/>
    <property type="match status" value="1"/>
</dbReference>
<name>A0AAV9NSV7_9EURO</name>
<dbReference type="InterPro" id="IPR036291">
    <property type="entry name" value="NAD(P)-bd_dom_sf"/>
</dbReference>
<comment type="caution">
    <text evidence="4">The sequence shown here is derived from an EMBL/GenBank/DDBJ whole genome shotgun (WGS) entry which is preliminary data.</text>
</comment>
<comment type="similarity">
    <text evidence="1">Belongs to the NmrA-type oxidoreductase family.</text>
</comment>
<dbReference type="Gene3D" id="3.40.50.720">
    <property type="entry name" value="NAD(P)-binding Rossmann-like Domain"/>
    <property type="match status" value="1"/>
</dbReference>
<dbReference type="CDD" id="cd05251">
    <property type="entry name" value="NmrA_like_SDR_a"/>
    <property type="match status" value="1"/>
</dbReference>
<keyword evidence="2" id="KW-0521">NADP</keyword>
<dbReference type="EMBL" id="JAVRRD010000002">
    <property type="protein sequence ID" value="KAK5063155.1"/>
    <property type="molecule type" value="Genomic_DNA"/>
</dbReference>
<protein>
    <recommendedName>
        <fullName evidence="3">NmrA-like domain-containing protein</fullName>
    </recommendedName>
</protein>
<organism evidence="4 5">
    <name type="scientific">Exophiala bonariae</name>
    <dbReference type="NCBI Taxonomy" id="1690606"/>
    <lineage>
        <taxon>Eukaryota</taxon>
        <taxon>Fungi</taxon>
        <taxon>Dikarya</taxon>
        <taxon>Ascomycota</taxon>
        <taxon>Pezizomycotina</taxon>
        <taxon>Eurotiomycetes</taxon>
        <taxon>Chaetothyriomycetidae</taxon>
        <taxon>Chaetothyriales</taxon>
        <taxon>Herpotrichiellaceae</taxon>
        <taxon>Exophiala</taxon>
    </lineage>
</organism>
<dbReference type="AlphaFoldDB" id="A0AAV9NSV7"/>
<keyword evidence="5" id="KW-1185">Reference proteome</keyword>
<evidence type="ECO:0000256" key="2">
    <source>
        <dbReference type="ARBA" id="ARBA00022857"/>
    </source>
</evidence>
<feature type="domain" description="NmrA-like" evidence="3">
    <location>
        <begin position="3"/>
        <end position="290"/>
    </location>
</feature>
<proteinExistence type="inferred from homology"/>
<dbReference type="GeneID" id="89973409"/>
<evidence type="ECO:0000259" key="3">
    <source>
        <dbReference type="Pfam" id="PF05368"/>
    </source>
</evidence>
<dbReference type="Pfam" id="PF05368">
    <property type="entry name" value="NmrA"/>
    <property type="match status" value="1"/>
</dbReference>
<evidence type="ECO:0000256" key="1">
    <source>
        <dbReference type="ARBA" id="ARBA00006328"/>
    </source>
</evidence>
<dbReference type="PANTHER" id="PTHR42748:SF26">
    <property type="entry name" value="NMRA-LIKE DOMAIN-CONTAINING PROTEIN"/>
    <property type="match status" value="1"/>
</dbReference>
<dbReference type="GO" id="GO:0005634">
    <property type="term" value="C:nucleus"/>
    <property type="evidence" value="ECO:0007669"/>
    <property type="project" value="TreeGrafter"/>
</dbReference>
<accession>A0AAV9NSV7</accession>